<keyword evidence="1" id="KW-1133">Transmembrane helix</keyword>
<comment type="caution">
    <text evidence="2">The sequence shown here is derived from an EMBL/GenBank/DDBJ whole genome shotgun (WGS) entry which is preliminary data.</text>
</comment>
<evidence type="ECO:0000313" key="2">
    <source>
        <dbReference type="EMBL" id="CAG8761559.1"/>
    </source>
</evidence>
<feature type="transmembrane region" description="Helical" evidence="1">
    <location>
        <begin position="16"/>
        <end position="36"/>
    </location>
</feature>
<sequence length="145" mass="16777">MTYRFFTLNNEELPGVISRCLIASSWFNSMAIFLQIGSCIGDSDTLEYATFAGLGFWIIPVYIIQTIIQVYFKDNFPSTGSMLVFQWISILSILFSIPIFILFCVRGECNLFVDGEGDDKEMTRFYAFLLYPVIFQLYLHVGYRF</sequence>
<feature type="transmembrane region" description="Helical" evidence="1">
    <location>
        <begin position="48"/>
        <end position="72"/>
    </location>
</feature>
<proteinExistence type="predicted"/>
<keyword evidence="3" id="KW-1185">Reference proteome</keyword>
<dbReference type="Proteomes" id="UP000789901">
    <property type="component" value="Unassembled WGS sequence"/>
</dbReference>
<protein>
    <submittedName>
        <fullName evidence="2">10615_t:CDS:1</fullName>
    </submittedName>
</protein>
<feature type="transmembrane region" description="Helical" evidence="1">
    <location>
        <begin position="125"/>
        <end position="143"/>
    </location>
</feature>
<evidence type="ECO:0000256" key="1">
    <source>
        <dbReference type="SAM" id="Phobius"/>
    </source>
</evidence>
<name>A0ABN7VFF7_GIGMA</name>
<evidence type="ECO:0000313" key="3">
    <source>
        <dbReference type="Proteomes" id="UP000789901"/>
    </source>
</evidence>
<feature type="transmembrane region" description="Helical" evidence="1">
    <location>
        <begin position="84"/>
        <end position="105"/>
    </location>
</feature>
<reference evidence="2 3" key="1">
    <citation type="submission" date="2021-06" db="EMBL/GenBank/DDBJ databases">
        <authorList>
            <person name="Kallberg Y."/>
            <person name="Tangrot J."/>
            <person name="Rosling A."/>
        </authorList>
    </citation>
    <scope>NUCLEOTIDE SEQUENCE [LARGE SCALE GENOMIC DNA]</scope>
    <source>
        <strain evidence="2 3">120-4 pot B 10/14</strain>
    </source>
</reference>
<gene>
    <name evidence="2" type="ORF">GMARGA_LOCUS17539</name>
</gene>
<accession>A0ABN7VFF7</accession>
<keyword evidence="1" id="KW-0472">Membrane</keyword>
<dbReference type="EMBL" id="CAJVQB010013343">
    <property type="protein sequence ID" value="CAG8761559.1"/>
    <property type="molecule type" value="Genomic_DNA"/>
</dbReference>
<keyword evidence="1" id="KW-0812">Transmembrane</keyword>
<organism evidence="2 3">
    <name type="scientific">Gigaspora margarita</name>
    <dbReference type="NCBI Taxonomy" id="4874"/>
    <lineage>
        <taxon>Eukaryota</taxon>
        <taxon>Fungi</taxon>
        <taxon>Fungi incertae sedis</taxon>
        <taxon>Mucoromycota</taxon>
        <taxon>Glomeromycotina</taxon>
        <taxon>Glomeromycetes</taxon>
        <taxon>Diversisporales</taxon>
        <taxon>Gigasporaceae</taxon>
        <taxon>Gigaspora</taxon>
    </lineage>
</organism>